<organism evidence="9 10">
    <name type="scientific">Candidatus Beckwithbacteria bacterium RIFCSPHIGHO2_12_FULL_47_17</name>
    <dbReference type="NCBI Taxonomy" id="1797460"/>
    <lineage>
        <taxon>Bacteria</taxon>
        <taxon>Candidatus Beckwithiibacteriota</taxon>
    </lineage>
</organism>
<dbReference type="PANTHER" id="PTHR34701">
    <property type="entry name" value="TRANSCRIPTIONAL REGULATOR MRAZ"/>
    <property type="match status" value="1"/>
</dbReference>
<evidence type="ECO:0000256" key="2">
    <source>
        <dbReference type="ARBA" id="ARBA00022490"/>
    </source>
</evidence>
<evidence type="ECO:0000256" key="5">
    <source>
        <dbReference type="ARBA" id="ARBA00023125"/>
    </source>
</evidence>
<evidence type="ECO:0000313" key="10">
    <source>
        <dbReference type="Proteomes" id="UP000176791"/>
    </source>
</evidence>
<evidence type="ECO:0000256" key="6">
    <source>
        <dbReference type="ARBA" id="ARBA00023163"/>
    </source>
</evidence>
<dbReference type="InterPro" id="IPR020603">
    <property type="entry name" value="MraZ_dom"/>
</dbReference>
<dbReference type="EMBL" id="MEZN01000016">
    <property type="protein sequence ID" value="OGD56448.1"/>
    <property type="molecule type" value="Genomic_DNA"/>
</dbReference>
<comment type="similarity">
    <text evidence="7">Belongs to the MraZ family.</text>
</comment>
<name>A0A1F5DMR7_9BACT</name>
<feature type="domain" description="SpoVT-AbrB" evidence="8">
    <location>
        <begin position="76"/>
        <end position="119"/>
    </location>
</feature>
<dbReference type="Gene3D" id="3.40.1550.20">
    <property type="entry name" value="Transcriptional regulator MraZ domain"/>
    <property type="match status" value="1"/>
</dbReference>
<dbReference type="InterPro" id="IPR038619">
    <property type="entry name" value="MraZ_sf"/>
</dbReference>
<dbReference type="GO" id="GO:0000976">
    <property type="term" value="F:transcription cis-regulatory region binding"/>
    <property type="evidence" value="ECO:0007669"/>
    <property type="project" value="TreeGrafter"/>
</dbReference>
<evidence type="ECO:0000256" key="3">
    <source>
        <dbReference type="ARBA" id="ARBA00022737"/>
    </source>
</evidence>
<dbReference type="GO" id="GO:0003700">
    <property type="term" value="F:DNA-binding transcription factor activity"/>
    <property type="evidence" value="ECO:0007669"/>
    <property type="project" value="UniProtKB-UniRule"/>
</dbReference>
<dbReference type="AlphaFoldDB" id="A0A1F5DMR7"/>
<sequence>MFIGQYQTKVDSKGRTALPAKFKRILGGKIIVTAGYENSLMIVGFKDWQAVVGQVTNQGLALGPSRATDRFLLGGAFEVEPDRLGRFIIPKVLRDYASIEGDAVFVGVGNRIELWALPLWQDYQKYLKDNISELGERLAAK</sequence>
<evidence type="ECO:0000256" key="7">
    <source>
        <dbReference type="HAMAP-Rule" id="MF_01008"/>
    </source>
</evidence>
<reference evidence="9 10" key="1">
    <citation type="journal article" date="2016" name="Nat. Commun.">
        <title>Thousands of microbial genomes shed light on interconnected biogeochemical processes in an aquifer system.</title>
        <authorList>
            <person name="Anantharaman K."/>
            <person name="Brown C.T."/>
            <person name="Hug L.A."/>
            <person name="Sharon I."/>
            <person name="Castelle C.J."/>
            <person name="Probst A.J."/>
            <person name="Thomas B.C."/>
            <person name="Singh A."/>
            <person name="Wilkins M.J."/>
            <person name="Karaoz U."/>
            <person name="Brodie E.L."/>
            <person name="Williams K.H."/>
            <person name="Hubbard S.S."/>
            <person name="Banfield J.F."/>
        </authorList>
    </citation>
    <scope>NUCLEOTIDE SEQUENCE [LARGE SCALE GENOMIC DNA]</scope>
</reference>
<dbReference type="HAMAP" id="MF_01008">
    <property type="entry name" value="MraZ"/>
    <property type="match status" value="1"/>
</dbReference>
<dbReference type="CDD" id="cd16320">
    <property type="entry name" value="MraZ_N"/>
    <property type="match status" value="1"/>
</dbReference>
<comment type="subcellular location">
    <subcellularLocation>
        <location evidence="7">Cytoplasm</location>
        <location evidence="7">Nucleoid</location>
    </subcellularLocation>
</comment>
<keyword evidence="2 7" id="KW-0963">Cytoplasm</keyword>
<keyword evidence="5 7" id="KW-0238">DNA-binding</keyword>
<dbReference type="InterPro" id="IPR007159">
    <property type="entry name" value="SpoVT-AbrB_dom"/>
</dbReference>
<dbReference type="GO" id="GO:0005737">
    <property type="term" value="C:cytoplasm"/>
    <property type="evidence" value="ECO:0007669"/>
    <property type="project" value="UniProtKB-UniRule"/>
</dbReference>
<proteinExistence type="inferred from homology"/>
<dbReference type="InterPro" id="IPR037914">
    <property type="entry name" value="SpoVT-AbrB_sf"/>
</dbReference>
<keyword evidence="3" id="KW-0677">Repeat</keyword>
<feature type="domain" description="SpoVT-AbrB" evidence="8">
    <location>
        <begin position="5"/>
        <end position="47"/>
    </location>
</feature>
<dbReference type="PROSITE" id="PS51740">
    <property type="entry name" value="SPOVT_ABRB"/>
    <property type="match status" value="2"/>
</dbReference>
<protein>
    <recommendedName>
        <fullName evidence="1 7">Transcriptional regulator MraZ</fullName>
    </recommendedName>
</protein>
<gene>
    <name evidence="7" type="primary">mraZ</name>
    <name evidence="9" type="ORF">A3E73_03090</name>
</gene>
<dbReference type="GO" id="GO:0009295">
    <property type="term" value="C:nucleoid"/>
    <property type="evidence" value="ECO:0007669"/>
    <property type="project" value="UniProtKB-SubCell"/>
</dbReference>
<keyword evidence="4 7" id="KW-0805">Transcription regulation</keyword>
<evidence type="ECO:0000313" key="9">
    <source>
        <dbReference type="EMBL" id="OGD56448.1"/>
    </source>
</evidence>
<dbReference type="GO" id="GO:2000143">
    <property type="term" value="P:negative regulation of DNA-templated transcription initiation"/>
    <property type="evidence" value="ECO:0007669"/>
    <property type="project" value="TreeGrafter"/>
</dbReference>
<dbReference type="Proteomes" id="UP000176791">
    <property type="component" value="Unassembled WGS sequence"/>
</dbReference>
<dbReference type="InterPro" id="IPR035642">
    <property type="entry name" value="MraZ_N"/>
</dbReference>
<evidence type="ECO:0000259" key="8">
    <source>
        <dbReference type="PROSITE" id="PS51740"/>
    </source>
</evidence>
<evidence type="ECO:0000256" key="1">
    <source>
        <dbReference type="ARBA" id="ARBA00013860"/>
    </source>
</evidence>
<comment type="subunit">
    <text evidence="7">Forms oligomers.</text>
</comment>
<dbReference type="InterPro" id="IPR003444">
    <property type="entry name" value="MraZ"/>
</dbReference>
<dbReference type="SUPFAM" id="SSF89447">
    <property type="entry name" value="AbrB/MazE/MraZ-like"/>
    <property type="match status" value="1"/>
</dbReference>
<dbReference type="PANTHER" id="PTHR34701:SF1">
    <property type="entry name" value="TRANSCRIPTIONAL REGULATOR MRAZ"/>
    <property type="match status" value="1"/>
</dbReference>
<accession>A0A1F5DMR7</accession>
<comment type="caution">
    <text evidence="9">The sequence shown here is derived from an EMBL/GenBank/DDBJ whole genome shotgun (WGS) entry which is preliminary data.</text>
</comment>
<dbReference type="STRING" id="1797460.A3E73_03090"/>
<keyword evidence="6 7" id="KW-0804">Transcription</keyword>
<dbReference type="InterPro" id="IPR035644">
    <property type="entry name" value="MraZ_C"/>
</dbReference>
<dbReference type="Pfam" id="PF02381">
    <property type="entry name" value="MraZ"/>
    <property type="match status" value="2"/>
</dbReference>
<evidence type="ECO:0000256" key="4">
    <source>
        <dbReference type="ARBA" id="ARBA00023015"/>
    </source>
</evidence>
<dbReference type="CDD" id="cd16321">
    <property type="entry name" value="MraZ_C"/>
    <property type="match status" value="1"/>
</dbReference>